<dbReference type="Proteomes" id="UP000002051">
    <property type="component" value="Chromosome 5"/>
</dbReference>
<protein>
    <submittedName>
        <fullName evidence="1 2">Uncharacterized protein</fullName>
    </submittedName>
</protein>
<reference evidence="1 3" key="2">
    <citation type="journal article" date="2014" name="BMC Genomics">
        <title>An improved genome release (version Mt4.0) for the model legume Medicago truncatula.</title>
        <authorList>
            <person name="Tang H."/>
            <person name="Krishnakumar V."/>
            <person name="Bidwell S."/>
            <person name="Rosen B."/>
            <person name="Chan A."/>
            <person name="Zhou S."/>
            <person name="Gentzbittel L."/>
            <person name="Childs K.L."/>
            <person name="Yandell M."/>
            <person name="Gundlach H."/>
            <person name="Mayer K.F."/>
            <person name="Schwartz D.C."/>
            <person name="Town C.D."/>
        </authorList>
    </citation>
    <scope>GENOME REANNOTATION</scope>
    <source>
        <strain evidence="2 3">cv. Jemalong A17</strain>
    </source>
</reference>
<evidence type="ECO:0000313" key="3">
    <source>
        <dbReference type="Proteomes" id="UP000002051"/>
    </source>
</evidence>
<name>G7KGE6_MEDTR</name>
<organism evidence="1 3">
    <name type="scientific">Medicago truncatula</name>
    <name type="common">Barrel medic</name>
    <name type="synonym">Medicago tribuloides</name>
    <dbReference type="NCBI Taxonomy" id="3880"/>
    <lineage>
        <taxon>Eukaryota</taxon>
        <taxon>Viridiplantae</taxon>
        <taxon>Streptophyta</taxon>
        <taxon>Embryophyta</taxon>
        <taxon>Tracheophyta</taxon>
        <taxon>Spermatophyta</taxon>
        <taxon>Magnoliopsida</taxon>
        <taxon>eudicotyledons</taxon>
        <taxon>Gunneridae</taxon>
        <taxon>Pentapetalae</taxon>
        <taxon>rosids</taxon>
        <taxon>fabids</taxon>
        <taxon>Fabales</taxon>
        <taxon>Fabaceae</taxon>
        <taxon>Papilionoideae</taxon>
        <taxon>50 kb inversion clade</taxon>
        <taxon>NPAAA clade</taxon>
        <taxon>Hologalegina</taxon>
        <taxon>IRL clade</taxon>
        <taxon>Trifolieae</taxon>
        <taxon>Medicago</taxon>
    </lineage>
</organism>
<accession>G7KGE6</accession>
<sequence length="91" mass="9935">MSNPVFNMFFLLYPQKERTVSKKNAIKGKKQIPTSKLDLVPIKENSFGVGSSNAFEAIDSATATKEEHIVESLVATPNVTVAQNSPELQAI</sequence>
<dbReference type="AlphaFoldDB" id="G7KGE6"/>
<evidence type="ECO:0000313" key="1">
    <source>
        <dbReference type="EMBL" id="AES95088.1"/>
    </source>
</evidence>
<reference evidence="2" key="3">
    <citation type="submission" date="2015-04" db="UniProtKB">
        <authorList>
            <consortium name="EnsemblPlants"/>
        </authorList>
    </citation>
    <scope>IDENTIFICATION</scope>
    <source>
        <strain evidence="2">cv. Jemalong A17</strain>
    </source>
</reference>
<evidence type="ECO:0000313" key="2">
    <source>
        <dbReference type="EnsemblPlants" id="AES95088"/>
    </source>
</evidence>
<gene>
    <name evidence="1" type="ordered locus">MTR_5g021600</name>
</gene>
<dbReference type="EMBL" id="CM001221">
    <property type="protein sequence ID" value="AES95088.1"/>
    <property type="molecule type" value="Genomic_DNA"/>
</dbReference>
<dbReference type="PaxDb" id="3880-AES95088"/>
<dbReference type="HOGENOM" id="CLU_2430424_0_0_1"/>
<reference evidence="1 3" key="1">
    <citation type="journal article" date="2011" name="Nature">
        <title>The Medicago genome provides insight into the evolution of rhizobial symbioses.</title>
        <authorList>
            <person name="Young N.D."/>
            <person name="Debelle F."/>
            <person name="Oldroyd G.E."/>
            <person name="Geurts R."/>
            <person name="Cannon S.B."/>
            <person name="Udvardi M.K."/>
            <person name="Benedito V.A."/>
            <person name="Mayer K.F."/>
            <person name="Gouzy J."/>
            <person name="Schoof H."/>
            <person name="Van de Peer Y."/>
            <person name="Proost S."/>
            <person name="Cook D.R."/>
            <person name="Meyers B.C."/>
            <person name="Spannagl M."/>
            <person name="Cheung F."/>
            <person name="De Mita S."/>
            <person name="Krishnakumar V."/>
            <person name="Gundlach H."/>
            <person name="Zhou S."/>
            <person name="Mudge J."/>
            <person name="Bharti A.K."/>
            <person name="Murray J.D."/>
            <person name="Naoumkina M.A."/>
            <person name="Rosen B."/>
            <person name="Silverstein K.A."/>
            <person name="Tang H."/>
            <person name="Rombauts S."/>
            <person name="Zhao P.X."/>
            <person name="Zhou P."/>
            <person name="Barbe V."/>
            <person name="Bardou P."/>
            <person name="Bechner M."/>
            <person name="Bellec A."/>
            <person name="Berger A."/>
            <person name="Berges H."/>
            <person name="Bidwell S."/>
            <person name="Bisseling T."/>
            <person name="Choisne N."/>
            <person name="Couloux A."/>
            <person name="Denny R."/>
            <person name="Deshpande S."/>
            <person name="Dai X."/>
            <person name="Doyle J.J."/>
            <person name="Dudez A.M."/>
            <person name="Farmer A.D."/>
            <person name="Fouteau S."/>
            <person name="Franken C."/>
            <person name="Gibelin C."/>
            <person name="Gish J."/>
            <person name="Goldstein S."/>
            <person name="Gonzalez A.J."/>
            <person name="Green P.J."/>
            <person name="Hallab A."/>
            <person name="Hartog M."/>
            <person name="Hua A."/>
            <person name="Humphray S.J."/>
            <person name="Jeong D.H."/>
            <person name="Jing Y."/>
            <person name="Jocker A."/>
            <person name="Kenton S.M."/>
            <person name="Kim D.J."/>
            <person name="Klee K."/>
            <person name="Lai H."/>
            <person name="Lang C."/>
            <person name="Lin S."/>
            <person name="Macmil S.L."/>
            <person name="Magdelenat G."/>
            <person name="Matthews L."/>
            <person name="McCorrison J."/>
            <person name="Monaghan E.L."/>
            <person name="Mun J.H."/>
            <person name="Najar F.Z."/>
            <person name="Nicholson C."/>
            <person name="Noirot C."/>
            <person name="O'Bleness M."/>
            <person name="Paule C.R."/>
            <person name="Poulain J."/>
            <person name="Prion F."/>
            <person name="Qin B."/>
            <person name="Qu C."/>
            <person name="Retzel E.F."/>
            <person name="Riddle C."/>
            <person name="Sallet E."/>
            <person name="Samain S."/>
            <person name="Samson N."/>
            <person name="Sanders I."/>
            <person name="Saurat O."/>
            <person name="Scarpelli C."/>
            <person name="Schiex T."/>
            <person name="Segurens B."/>
            <person name="Severin A.J."/>
            <person name="Sherrier D.J."/>
            <person name="Shi R."/>
            <person name="Sims S."/>
            <person name="Singer S.R."/>
            <person name="Sinharoy S."/>
            <person name="Sterck L."/>
            <person name="Viollet A."/>
            <person name="Wang B.B."/>
            <person name="Wang K."/>
            <person name="Wang M."/>
            <person name="Wang X."/>
            <person name="Warfsmann J."/>
            <person name="Weissenbach J."/>
            <person name="White D.D."/>
            <person name="White J.D."/>
            <person name="Wiley G.B."/>
            <person name="Wincker P."/>
            <person name="Xing Y."/>
            <person name="Yang L."/>
            <person name="Yao Z."/>
            <person name="Ying F."/>
            <person name="Zhai J."/>
            <person name="Zhou L."/>
            <person name="Zuber A."/>
            <person name="Denarie J."/>
            <person name="Dixon R.A."/>
            <person name="May G.D."/>
            <person name="Schwartz D.C."/>
            <person name="Rogers J."/>
            <person name="Quetier F."/>
            <person name="Town C.D."/>
            <person name="Roe B.A."/>
        </authorList>
    </citation>
    <scope>NUCLEOTIDE SEQUENCE [LARGE SCALE GENOMIC DNA]</scope>
    <source>
        <strain evidence="1">A17</strain>
        <strain evidence="2 3">cv. Jemalong A17</strain>
    </source>
</reference>
<dbReference type="EnsemblPlants" id="AES95088">
    <property type="protein sequence ID" value="AES95088"/>
    <property type="gene ID" value="MTR_5g021600"/>
</dbReference>
<proteinExistence type="predicted"/>
<keyword evidence="3" id="KW-1185">Reference proteome</keyword>